<name>A0ABP8MZC8_9BACT</name>
<reference evidence="4" key="1">
    <citation type="journal article" date="2019" name="Int. J. Syst. Evol. Microbiol.">
        <title>The Global Catalogue of Microorganisms (GCM) 10K type strain sequencing project: providing services to taxonomists for standard genome sequencing and annotation.</title>
        <authorList>
            <consortium name="The Broad Institute Genomics Platform"/>
            <consortium name="The Broad Institute Genome Sequencing Center for Infectious Disease"/>
            <person name="Wu L."/>
            <person name="Ma J."/>
        </authorList>
    </citation>
    <scope>NUCLEOTIDE SEQUENCE [LARGE SCALE GENOMIC DNA]</scope>
    <source>
        <strain evidence="4">JCM 31921</strain>
    </source>
</reference>
<protein>
    <submittedName>
        <fullName evidence="3">Fatty acid desaturase</fullName>
    </submittedName>
</protein>
<keyword evidence="1" id="KW-1133">Transmembrane helix</keyword>
<dbReference type="InterPro" id="IPR012171">
    <property type="entry name" value="Fatty_acid_desaturase"/>
</dbReference>
<feature type="transmembrane region" description="Helical" evidence="1">
    <location>
        <begin position="175"/>
        <end position="194"/>
    </location>
</feature>
<dbReference type="PANTHER" id="PTHR19353">
    <property type="entry name" value="FATTY ACID DESATURASE 2"/>
    <property type="match status" value="1"/>
</dbReference>
<evidence type="ECO:0000259" key="2">
    <source>
        <dbReference type="Pfam" id="PF00487"/>
    </source>
</evidence>
<feature type="transmembrane region" description="Helical" evidence="1">
    <location>
        <begin position="50"/>
        <end position="70"/>
    </location>
</feature>
<keyword evidence="4" id="KW-1185">Reference proteome</keyword>
<organism evidence="3 4">
    <name type="scientific">Rurimicrobium arvi</name>
    <dbReference type="NCBI Taxonomy" id="2049916"/>
    <lineage>
        <taxon>Bacteria</taxon>
        <taxon>Pseudomonadati</taxon>
        <taxon>Bacteroidota</taxon>
        <taxon>Chitinophagia</taxon>
        <taxon>Chitinophagales</taxon>
        <taxon>Chitinophagaceae</taxon>
        <taxon>Rurimicrobium</taxon>
    </lineage>
</organism>
<accession>A0ABP8MZC8</accession>
<dbReference type="Pfam" id="PF00487">
    <property type="entry name" value="FA_desaturase"/>
    <property type="match status" value="1"/>
</dbReference>
<dbReference type="InterPro" id="IPR005804">
    <property type="entry name" value="FA_desaturase_dom"/>
</dbReference>
<feature type="transmembrane region" description="Helical" evidence="1">
    <location>
        <begin position="23"/>
        <end position="44"/>
    </location>
</feature>
<feature type="transmembrane region" description="Helical" evidence="1">
    <location>
        <begin position="200"/>
        <end position="220"/>
    </location>
</feature>
<evidence type="ECO:0000256" key="1">
    <source>
        <dbReference type="SAM" id="Phobius"/>
    </source>
</evidence>
<keyword evidence="1" id="KW-0472">Membrane</keyword>
<dbReference type="PANTHER" id="PTHR19353:SF73">
    <property type="entry name" value="FATTY ACID DESATURASE"/>
    <property type="match status" value="1"/>
</dbReference>
<dbReference type="RefSeq" id="WP_344827372.1">
    <property type="nucleotide sequence ID" value="NZ_BAABEZ010000022.1"/>
</dbReference>
<keyword evidence="1" id="KW-0812">Transmembrane</keyword>
<feature type="domain" description="Fatty acid desaturase" evidence="2">
    <location>
        <begin position="46"/>
        <end position="289"/>
    </location>
</feature>
<evidence type="ECO:0000313" key="4">
    <source>
        <dbReference type="Proteomes" id="UP001501410"/>
    </source>
</evidence>
<comment type="caution">
    <text evidence="3">The sequence shown here is derived from an EMBL/GenBank/DDBJ whole genome shotgun (WGS) entry which is preliminary data.</text>
</comment>
<dbReference type="EMBL" id="BAABEZ010000022">
    <property type="protein sequence ID" value="GAA4457293.1"/>
    <property type="molecule type" value="Genomic_DNA"/>
</dbReference>
<feature type="transmembrane region" description="Helical" evidence="1">
    <location>
        <begin position="148"/>
        <end position="168"/>
    </location>
</feature>
<evidence type="ECO:0000313" key="3">
    <source>
        <dbReference type="EMBL" id="GAA4457293.1"/>
    </source>
</evidence>
<gene>
    <name evidence="3" type="ORF">GCM10023092_23930</name>
</gene>
<dbReference type="Proteomes" id="UP001501410">
    <property type="component" value="Unassembled WGS sequence"/>
</dbReference>
<proteinExistence type="predicted"/>
<sequence>MLTGKQLILATKPYAQEQRARSWYELIVTLCALFAAGFVAAYGVFWPLRLTGSIFMALLMMRMFIIYHDYEHHTILQKSKAAKLIMSAYGYYMLTPPSIWKRSHDYHHKNNSKLFSASIGSYPIATRKKFAAMTRGERFTYLANRHPLSILSGYLTIFIYGMCVGSFISTPKKHFDSLIALLLHAAYTVLIIAFAGVSTWMFLIFLPFLLTCAMGSYLFYAQHNFPGVMFNCNEDWTYEKAALESSSYLRTNKMMQWFSGNIGFHHIHHLNARIPFYRLPEVYAAIPELRHAKETSFKLQDIAACLRLKLWDPETQRMISLKEFNSENETTKSNILAASN</sequence>